<sequence length="136" mass="13476">MRLAALAIAGTLLTCCSAGTGSGAATSSSPSGGAGSAPTTAPPTYPGVKVPITAVLVQDGGLKLTTQTLGGGCRRLSLQAQESATDVRLTLTVTRPSGICPPYVTLVEVSTTLHAPLGTRQLVDASTGRPITSRSG</sequence>
<evidence type="ECO:0000256" key="1">
    <source>
        <dbReference type="SAM" id="MobiDB-lite"/>
    </source>
</evidence>
<feature type="signal peptide" evidence="2">
    <location>
        <begin position="1"/>
        <end position="18"/>
    </location>
</feature>
<keyword evidence="2" id="KW-0732">Signal</keyword>
<feature type="region of interest" description="Disordered" evidence="1">
    <location>
        <begin position="24"/>
        <end position="45"/>
    </location>
</feature>
<organism evidence="3 4">
    <name type="scientific">Streptacidiphilus pinicola</name>
    <dbReference type="NCBI Taxonomy" id="2219663"/>
    <lineage>
        <taxon>Bacteria</taxon>
        <taxon>Bacillati</taxon>
        <taxon>Actinomycetota</taxon>
        <taxon>Actinomycetes</taxon>
        <taxon>Kitasatosporales</taxon>
        <taxon>Streptomycetaceae</taxon>
        <taxon>Streptacidiphilus</taxon>
    </lineage>
</organism>
<evidence type="ECO:0000313" key="4">
    <source>
        <dbReference type="Proteomes" id="UP000248889"/>
    </source>
</evidence>
<dbReference type="EMBL" id="QKYN01000082">
    <property type="protein sequence ID" value="RAG83639.1"/>
    <property type="molecule type" value="Genomic_DNA"/>
</dbReference>
<accession>A0A2X0K7Y2</accession>
<keyword evidence="4" id="KW-1185">Reference proteome</keyword>
<comment type="caution">
    <text evidence="3">The sequence shown here is derived from an EMBL/GenBank/DDBJ whole genome shotgun (WGS) entry which is preliminary data.</text>
</comment>
<name>A0A2X0K7Y2_9ACTN</name>
<gene>
    <name evidence="3" type="ORF">DN069_21005</name>
</gene>
<evidence type="ECO:0000313" key="3">
    <source>
        <dbReference type="EMBL" id="RAG83639.1"/>
    </source>
</evidence>
<protein>
    <recommendedName>
        <fullName evidence="5">Lipoprotein</fullName>
    </recommendedName>
</protein>
<reference evidence="3 4" key="1">
    <citation type="submission" date="2018-06" db="EMBL/GenBank/DDBJ databases">
        <title>Streptacidiphilus pinicola sp. nov., isolated from pine grove soil.</title>
        <authorList>
            <person name="Roh S.G."/>
            <person name="Park S."/>
            <person name="Kim M.-K."/>
            <person name="Yun B.-R."/>
            <person name="Park J."/>
            <person name="Kim M.J."/>
            <person name="Kim Y.S."/>
            <person name="Kim S.B."/>
        </authorList>
    </citation>
    <scope>NUCLEOTIDE SEQUENCE [LARGE SCALE GENOMIC DNA]</scope>
    <source>
        <strain evidence="3 4">MMS16-CNU450</strain>
    </source>
</reference>
<dbReference type="Proteomes" id="UP000248889">
    <property type="component" value="Unassembled WGS sequence"/>
</dbReference>
<feature type="chain" id="PRO_5039517270" description="Lipoprotein" evidence="2">
    <location>
        <begin position="19"/>
        <end position="136"/>
    </location>
</feature>
<dbReference type="AlphaFoldDB" id="A0A2X0K7Y2"/>
<evidence type="ECO:0008006" key="5">
    <source>
        <dbReference type="Google" id="ProtNLM"/>
    </source>
</evidence>
<evidence type="ECO:0000256" key="2">
    <source>
        <dbReference type="SAM" id="SignalP"/>
    </source>
</evidence>
<proteinExistence type="predicted"/>
<feature type="compositionally biased region" description="Low complexity" evidence="1">
    <location>
        <begin position="24"/>
        <end position="39"/>
    </location>
</feature>